<sequence>MKLRRCNTGGHAAVKPQHCKDAGREAMKVKDAKPLDRGTTKSGATKPQRCVAGGRAIAKFGPLYVPLIPVLVFCACRLHDIFRRFGLMGKPLLFNRVRTESGMWRSCRRGFEEGLI</sequence>
<evidence type="ECO:0000256" key="1">
    <source>
        <dbReference type="SAM" id="MobiDB-lite"/>
    </source>
</evidence>
<feature type="region of interest" description="Disordered" evidence="1">
    <location>
        <begin position="1"/>
        <end position="46"/>
    </location>
</feature>
<dbReference type="Gramene" id="TraesJAG6A03G03376860.1">
    <property type="protein sequence ID" value="TraesJAG6A03G03376860.1"/>
    <property type="gene ID" value="TraesJAG6A03G03376860"/>
</dbReference>
<dbReference type="Gramene" id="TraesRN6A0100832200.1">
    <property type="protein sequence ID" value="TraesRN6A0100832200.1"/>
    <property type="gene ID" value="TraesRN6A0100832200"/>
</dbReference>
<evidence type="ECO:0000313" key="3">
    <source>
        <dbReference type="Proteomes" id="UP000019116"/>
    </source>
</evidence>
<reference evidence="2" key="1">
    <citation type="submission" date="2018-08" db="EMBL/GenBank/DDBJ databases">
        <authorList>
            <person name="Rossello M."/>
        </authorList>
    </citation>
    <scope>NUCLEOTIDE SEQUENCE [LARGE SCALE GENOMIC DNA]</scope>
    <source>
        <strain evidence="2">cv. Chinese Spring</strain>
    </source>
</reference>
<accession>A0A3B6NUR0</accession>
<dbReference type="Gramene" id="TraesWEE_scaffold_119475_01G000400.1">
    <property type="protein sequence ID" value="TraesWEE_scaffold_119475_01G000400.1"/>
    <property type="gene ID" value="TraesWEE_scaffold_119475_01G000400"/>
</dbReference>
<dbReference type="Gramene" id="TraesCS6A02G328300.1">
    <property type="protein sequence ID" value="TraesCS6A02G328300.1"/>
    <property type="gene ID" value="TraesCS6A02G328300"/>
</dbReference>
<dbReference type="AlphaFoldDB" id="A0A3B6NUR0"/>
<dbReference type="Gramene" id="TraesCAD_scaffold_136613_01G000100.1">
    <property type="protein sequence ID" value="TraesCAD_scaffold_136613_01G000100.1"/>
    <property type="gene ID" value="TraesCAD_scaffold_136613_01G000100"/>
</dbReference>
<dbReference type="Proteomes" id="UP000019116">
    <property type="component" value="Chromosome 6A"/>
</dbReference>
<evidence type="ECO:0000313" key="2">
    <source>
        <dbReference type="EnsemblPlants" id="TraesCS6A02G328300.1"/>
    </source>
</evidence>
<reference evidence="2" key="2">
    <citation type="submission" date="2018-10" db="UniProtKB">
        <authorList>
            <consortium name="EnsemblPlants"/>
        </authorList>
    </citation>
    <scope>IDENTIFICATION</scope>
</reference>
<dbReference type="Gramene" id="TraesCLE_scaffold_151618_01G000300.1">
    <property type="protein sequence ID" value="TraesCLE_scaffold_151618_01G000300.1"/>
    <property type="gene ID" value="TraesCLE_scaffold_151618_01G000300"/>
</dbReference>
<name>A0A3B6NUR0_WHEAT</name>
<proteinExistence type="predicted"/>
<dbReference type="SMR" id="A0A3B6NUR0"/>
<dbReference type="Gramene" id="TraesCS6A03G0850000.1">
    <property type="protein sequence ID" value="TraesCS6A03G0850000.1.CDS"/>
    <property type="gene ID" value="TraesCS6A03G0850000"/>
</dbReference>
<dbReference type="Gramene" id="TraesPARA_EIv1.0_1969430.1">
    <property type="protein sequence ID" value="TraesPARA_EIv1.0_1969430.1.CDS"/>
    <property type="gene ID" value="TraesPARA_EIv1.0_1969430"/>
</dbReference>
<keyword evidence="3" id="KW-1185">Reference proteome</keyword>
<organism evidence="2">
    <name type="scientific">Triticum aestivum</name>
    <name type="common">Wheat</name>
    <dbReference type="NCBI Taxonomy" id="4565"/>
    <lineage>
        <taxon>Eukaryota</taxon>
        <taxon>Viridiplantae</taxon>
        <taxon>Streptophyta</taxon>
        <taxon>Embryophyta</taxon>
        <taxon>Tracheophyta</taxon>
        <taxon>Spermatophyta</taxon>
        <taxon>Magnoliopsida</taxon>
        <taxon>Liliopsida</taxon>
        <taxon>Poales</taxon>
        <taxon>Poaceae</taxon>
        <taxon>BOP clade</taxon>
        <taxon>Pooideae</taxon>
        <taxon>Triticodae</taxon>
        <taxon>Triticeae</taxon>
        <taxon>Triticinae</taxon>
        <taxon>Triticum</taxon>
    </lineage>
</organism>
<dbReference type="EnsemblPlants" id="TraesCS6A02G328300.1">
    <property type="protein sequence ID" value="TraesCS6A02G328300.1"/>
    <property type="gene ID" value="TraesCS6A02G328300"/>
</dbReference>
<protein>
    <submittedName>
        <fullName evidence="2">Uncharacterized protein</fullName>
    </submittedName>
</protein>
<feature type="compositionally biased region" description="Basic and acidic residues" evidence="1">
    <location>
        <begin position="18"/>
        <end position="39"/>
    </location>
</feature>